<reference evidence="10 11" key="1">
    <citation type="journal article" date="2015" name="Genome Biol.">
        <title>Comparative genomics of Steinernema reveals deeply conserved gene regulatory networks.</title>
        <authorList>
            <person name="Dillman A.R."/>
            <person name="Macchietto M."/>
            <person name="Porter C.F."/>
            <person name="Rogers A."/>
            <person name="Williams B."/>
            <person name="Antoshechkin I."/>
            <person name="Lee M.M."/>
            <person name="Goodwin Z."/>
            <person name="Lu X."/>
            <person name="Lewis E.E."/>
            <person name="Goodrich-Blair H."/>
            <person name="Stock S.P."/>
            <person name="Adams B.J."/>
            <person name="Sternberg P.W."/>
            <person name="Mortazavi A."/>
        </authorList>
    </citation>
    <scope>NUCLEOTIDE SEQUENCE [LARGE SCALE GENOMIC DNA]</scope>
    <source>
        <strain evidence="10 11">ALL</strain>
    </source>
</reference>
<dbReference type="InterPro" id="IPR036322">
    <property type="entry name" value="WD40_repeat_dom_sf"/>
</dbReference>
<gene>
    <name evidence="10" type="ORF">L596_015808</name>
</gene>
<dbReference type="GO" id="GO:0061512">
    <property type="term" value="P:protein localization to cilium"/>
    <property type="evidence" value="ECO:0007669"/>
    <property type="project" value="TreeGrafter"/>
</dbReference>
<keyword evidence="3" id="KW-0963">Cytoplasm</keyword>
<comment type="caution">
    <text evidence="10">The sequence shown here is derived from an EMBL/GenBank/DDBJ whole genome shotgun (WGS) entry which is preliminary data.</text>
</comment>
<keyword evidence="5" id="KW-0677">Repeat</keyword>
<keyword evidence="7" id="KW-0966">Cell projection</keyword>
<dbReference type="PANTHER" id="PTHR12764">
    <property type="entry name" value="WD REPEAT DOMAIN-RELATED"/>
    <property type="match status" value="1"/>
</dbReference>
<dbReference type="InterPro" id="IPR015943">
    <property type="entry name" value="WD40/YVTN_repeat-like_dom_sf"/>
</dbReference>
<dbReference type="AlphaFoldDB" id="A0A4U5NG50"/>
<dbReference type="PROSITE" id="PS50082">
    <property type="entry name" value="WD_REPEATS_2"/>
    <property type="match status" value="1"/>
</dbReference>
<reference evidence="10 11" key="2">
    <citation type="journal article" date="2019" name="G3 (Bethesda)">
        <title>Hybrid Assembly of the Genome of the Entomopathogenic Nematode Steinernema carpocapsae Identifies the X-Chromosome.</title>
        <authorList>
            <person name="Serra L."/>
            <person name="Macchietto M."/>
            <person name="Macias-Munoz A."/>
            <person name="McGill C.J."/>
            <person name="Rodriguez I.M."/>
            <person name="Rodriguez B."/>
            <person name="Murad R."/>
            <person name="Mortazavi A."/>
        </authorList>
    </citation>
    <scope>NUCLEOTIDE SEQUENCE [LARGE SCALE GENOMIC DNA]</scope>
    <source>
        <strain evidence="10 11">ALL</strain>
    </source>
</reference>
<evidence type="ECO:0000256" key="1">
    <source>
        <dbReference type="ARBA" id="ARBA00004138"/>
    </source>
</evidence>
<dbReference type="GO" id="GO:0030991">
    <property type="term" value="C:intraciliary transport particle A"/>
    <property type="evidence" value="ECO:0007669"/>
    <property type="project" value="TreeGrafter"/>
</dbReference>
<evidence type="ECO:0000256" key="7">
    <source>
        <dbReference type="ARBA" id="ARBA00023273"/>
    </source>
</evidence>
<dbReference type="SUPFAM" id="SSF50978">
    <property type="entry name" value="WD40 repeat-like"/>
    <property type="match status" value="1"/>
</dbReference>
<evidence type="ECO:0000256" key="3">
    <source>
        <dbReference type="ARBA" id="ARBA00022490"/>
    </source>
</evidence>
<sequence>MYVYLTRKISMPANKTLHCVAYMQNKGYVAAGGMEGLLKVFKMIDNPVGKGSSAREVKNVPLPGTSNLETNQTLEGHSGIVNIIAWNEVYQKLTTSDANGLIIVWMIHQDQWYEEMINNRNKSTVVDMAWSFDGQKIAIAYEDGQVIVGSCDGNRLWSKEINGNLAKVCVSVSLQFKSVRWTCKFKYGQCLWKSFFEMHHKTF</sequence>
<proteinExistence type="predicted"/>
<dbReference type="GO" id="GO:0097730">
    <property type="term" value="C:non-motile cilium"/>
    <property type="evidence" value="ECO:0007669"/>
    <property type="project" value="TreeGrafter"/>
</dbReference>
<keyword evidence="4 8" id="KW-0853">WD repeat</keyword>
<dbReference type="InterPro" id="IPR039857">
    <property type="entry name" value="Ift122/121"/>
</dbReference>
<dbReference type="GO" id="GO:0005737">
    <property type="term" value="C:cytoplasm"/>
    <property type="evidence" value="ECO:0007669"/>
    <property type="project" value="UniProtKB-SubCell"/>
</dbReference>
<feature type="domain" description="IFT121/TULP4 N-terminal" evidence="9">
    <location>
        <begin position="1"/>
        <end position="172"/>
    </location>
</feature>
<comment type="subcellular location">
    <subcellularLocation>
        <location evidence="1">Cell projection</location>
        <location evidence="1">Cilium</location>
    </subcellularLocation>
    <subcellularLocation>
        <location evidence="2">Cytoplasm</location>
    </subcellularLocation>
</comment>
<dbReference type="SMART" id="SM00320">
    <property type="entry name" value="WD40"/>
    <property type="match status" value="3"/>
</dbReference>
<dbReference type="EMBL" id="AZBU02000004">
    <property type="protein sequence ID" value="TKR82027.1"/>
    <property type="molecule type" value="Genomic_DNA"/>
</dbReference>
<dbReference type="Gene3D" id="2.130.10.10">
    <property type="entry name" value="YVTN repeat-like/Quinoprotein amine dehydrogenase"/>
    <property type="match status" value="1"/>
</dbReference>
<evidence type="ECO:0000256" key="2">
    <source>
        <dbReference type="ARBA" id="ARBA00004496"/>
    </source>
</evidence>
<evidence type="ECO:0000256" key="5">
    <source>
        <dbReference type="ARBA" id="ARBA00022737"/>
    </source>
</evidence>
<dbReference type="Pfam" id="PF24797">
    <property type="entry name" value="Beta-prop_WDR35_TULP_N"/>
    <property type="match status" value="1"/>
</dbReference>
<dbReference type="Proteomes" id="UP000298663">
    <property type="component" value="Unassembled WGS sequence"/>
</dbReference>
<keyword evidence="11" id="KW-1185">Reference proteome</keyword>
<evidence type="ECO:0000313" key="11">
    <source>
        <dbReference type="Proteomes" id="UP000298663"/>
    </source>
</evidence>
<dbReference type="InterPro" id="IPR056159">
    <property type="entry name" value="Beta-prop_IFT121_TULP_N"/>
</dbReference>
<evidence type="ECO:0000259" key="9">
    <source>
        <dbReference type="Pfam" id="PF24797"/>
    </source>
</evidence>
<dbReference type="OrthoDB" id="10260567at2759"/>
<evidence type="ECO:0000256" key="4">
    <source>
        <dbReference type="ARBA" id="ARBA00022574"/>
    </source>
</evidence>
<evidence type="ECO:0000256" key="6">
    <source>
        <dbReference type="ARBA" id="ARBA00023069"/>
    </source>
</evidence>
<dbReference type="GO" id="GO:0035721">
    <property type="term" value="P:intraciliary retrograde transport"/>
    <property type="evidence" value="ECO:0007669"/>
    <property type="project" value="TreeGrafter"/>
</dbReference>
<accession>A0A4U5NG50</accession>
<keyword evidence="6" id="KW-0969">Cilium</keyword>
<evidence type="ECO:0000256" key="8">
    <source>
        <dbReference type="PROSITE-ProRule" id="PRU00221"/>
    </source>
</evidence>
<dbReference type="GO" id="GO:1905515">
    <property type="term" value="P:non-motile cilium assembly"/>
    <property type="evidence" value="ECO:0007669"/>
    <property type="project" value="TreeGrafter"/>
</dbReference>
<evidence type="ECO:0000313" key="10">
    <source>
        <dbReference type="EMBL" id="TKR82027.1"/>
    </source>
</evidence>
<protein>
    <recommendedName>
        <fullName evidence="9">IFT121/TULP4 N-terminal domain-containing protein</fullName>
    </recommendedName>
</protein>
<dbReference type="PANTHER" id="PTHR12764:SF5">
    <property type="entry name" value="LD29485P"/>
    <property type="match status" value="1"/>
</dbReference>
<organism evidence="10 11">
    <name type="scientific">Steinernema carpocapsae</name>
    <name type="common">Entomopathogenic nematode</name>
    <dbReference type="NCBI Taxonomy" id="34508"/>
    <lineage>
        <taxon>Eukaryota</taxon>
        <taxon>Metazoa</taxon>
        <taxon>Ecdysozoa</taxon>
        <taxon>Nematoda</taxon>
        <taxon>Chromadorea</taxon>
        <taxon>Rhabditida</taxon>
        <taxon>Tylenchina</taxon>
        <taxon>Panagrolaimomorpha</taxon>
        <taxon>Strongyloidoidea</taxon>
        <taxon>Steinernematidae</taxon>
        <taxon>Steinernema</taxon>
    </lineage>
</organism>
<feature type="repeat" description="WD" evidence="8">
    <location>
        <begin position="74"/>
        <end position="105"/>
    </location>
</feature>
<dbReference type="InterPro" id="IPR001680">
    <property type="entry name" value="WD40_rpt"/>
</dbReference>
<name>A0A4U5NG50_STECR</name>